<sequence>MVTPVSRDRRENGTGGRLTRNEAFSVSAQLRVAGDIKEHSLQCCDLDFLNENVLRAPWPQPKLPLFRNHRYLLQGPDHERMNWNPTANKNKELSNDDTIQTVNGSKNTKECSTPNILVSKRHTKVGYKKHKMVGVSLAAYMKSFNCTAHSGVKVSMPVYTLRRSSTSASSFKANMGISKYLKDIPVPCKEQINKLEQSVFKTLPNSKNGPKRKEEETSLLSEATLKATQYNTKWGKKSL</sequence>
<dbReference type="Proteomes" id="UP000275408">
    <property type="component" value="Unassembled WGS sequence"/>
</dbReference>
<reference evidence="2 3" key="1">
    <citation type="journal article" date="2018" name="Sci. Rep.">
        <title>Comparative analysis of the Pocillopora damicornis genome highlights role of immune system in coral evolution.</title>
        <authorList>
            <person name="Cunning R."/>
            <person name="Bay R.A."/>
            <person name="Gillette P."/>
            <person name="Baker A.C."/>
            <person name="Traylor-Knowles N."/>
        </authorList>
    </citation>
    <scope>NUCLEOTIDE SEQUENCE [LARGE SCALE GENOMIC DNA]</scope>
    <source>
        <strain evidence="2">RSMAS</strain>
        <tissue evidence="2">Whole animal</tissue>
    </source>
</reference>
<protein>
    <submittedName>
        <fullName evidence="2">Uncharacterized protein</fullName>
    </submittedName>
</protein>
<dbReference type="AlphaFoldDB" id="A0A3M6V4X9"/>
<name>A0A3M6V4X9_POCDA</name>
<keyword evidence="3" id="KW-1185">Reference proteome</keyword>
<proteinExistence type="predicted"/>
<evidence type="ECO:0000256" key="1">
    <source>
        <dbReference type="SAM" id="MobiDB-lite"/>
    </source>
</evidence>
<gene>
    <name evidence="2" type="ORF">pdam_00003427</name>
</gene>
<feature type="region of interest" description="Disordered" evidence="1">
    <location>
        <begin position="1"/>
        <end position="20"/>
    </location>
</feature>
<dbReference type="EMBL" id="RCHS01000098">
    <property type="protein sequence ID" value="RMX60945.1"/>
    <property type="molecule type" value="Genomic_DNA"/>
</dbReference>
<feature type="compositionally biased region" description="Basic and acidic residues" evidence="1">
    <location>
        <begin position="1"/>
        <end position="12"/>
    </location>
</feature>
<organism evidence="2 3">
    <name type="scientific">Pocillopora damicornis</name>
    <name type="common">Cauliflower coral</name>
    <name type="synonym">Millepora damicornis</name>
    <dbReference type="NCBI Taxonomy" id="46731"/>
    <lineage>
        <taxon>Eukaryota</taxon>
        <taxon>Metazoa</taxon>
        <taxon>Cnidaria</taxon>
        <taxon>Anthozoa</taxon>
        <taxon>Hexacorallia</taxon>
        <taxon>Scleractinia</taxon>
        <taxon>Astrocoeniina</taxon>
        <taxon>Pocilloporidae</taxon>
        <taxon>Pocillopora</taxon>
    </lineage>
</organism>
<evidence type="ECO:0000313" key="3">
    <source>
        <dbReference type="Proteomes" id="UP000275408"/>
    </source>
</evidence>
<evidence type="ECO:0000313" key="2">
    <source>
        <dbReference type="EMBL" id="RMX60945.1"/>
    </source>
</evidence>
<comment type="caution">
    <text evidence="2">The sequence shown here is derived from an EMBL/GenBank/DDBJ whole genome shotgun (WGS) entry which is preliminary data.</text>
</comment>
<accession>A0A3M6V4X9</accession>